<evidence type="ECO:0000313" key="3">
    <source>
        <dbReference type="Proteomes" id="UP000663866"/>
    </source>
</evidence>
<sequence>MGDSSTKTLIQQHVKEGGNAKLILGDTALFKAADTPVQTALKAAGKAIESGSDLIAAPALWLKDMQKNWLMYMIIAAIILLIIAFLYCA</sequence>
<evidence type="ECO:0000313" key="2">
    <source>
        <dbReference type="EMBL" id="CAF4589431.1"/>
    </source>
</evidence>
<protein>
    <submittedName>
        <fullName evidence="2">Uncharacterized protein</fullName>
    </submittedName>
</protein>
<feature type="non-terminal residue" evidence="2">
    <location>
        <position position="89"/>
    </location>
</feature>
<dbReference type="AlphaFoldDB" id="A0A821B9V7"/>
<gene>
    <name evidence="2" type="ORF">OVN521_LOCUS44735</name>
</gene>
<organism evidence="2 3">
    <name type="scientific">Rotaria magnacalcarata</name>
    <dbReference type="NCBI Taxonomy" id="392030"/>
    <lineage>
        <taxon>Eukaryota</taxon>
        <taxon>Metazoa</taxon>
        <taxon>Spiralia</taxon>
        <taxon>Gnathifera</taxon>
        <taxon>Rotifera</taxon>
        <taxon>Eurotatoria</taxon>
        <taxon>Bdelloidea</taxon>
        <taxon>Philodinida</taxon>
        <taxon>Philodinidae</taxon>
        <taxon>Rotaria</taxon>
    </lineage>
</organism>
<dbReference type="Proteomes" id="UP000663866">
    <property type="component" value="Unassembled WGS sequence"/>
</dbReference>
<evidence type="ECO:0000256" key="1">
    <source>
        <dbReference type="SAM" id="Phobius"/>
    </source>
</evidence>
<proteinExistence type="predicted"/>
<name>A0A821B9V7_9BILA</name>
<keyword evidence="1" id="KW-0472">Membrane</keyword>
<keyword evidence="1" id="KW-1133">Transmembrane helix</keyword>
<keyword evidence="3" id="KW-1185">Reference proteome</keyword>
<dbReference type="EMBL" id="CAJOBG010069824">
    <property type="protein sequence ID" value="CAF4589431.1"/>
    <property type="molecule type" value="Genomic_DNA"/>
</dbReference>
<reference evidence="2" key="1">
    <citation type="submission" date="2021-02" db="EMBL/GenBank/DDBJ databases">
        <authorList>
            <person name="Nowell W R."/>
        </authorList>
    </citation>
    <scope>NUCLEOTIDE SEQUENCE</scope>
</reference>
<accession>A0A821B9V7</accession>
<comment type="caution">
    <text evidence="2">The sequence shown here is derived from an EMBL/GenBank/DDBJ whole genome shotgun (WGS) entry which is preliminary data.</text>
</comment>
<keyword evidence="1" id="KW-0812">Transmembrane</keyword>
<feature type="transmembrane region" description="Helical" evidence="1">
    <location>
        <begin position="69"/>
        <end position="88"/>
    </location>
</feature>